<organism evidence="1 2">
    <name type="scientific">Streptomyces tremellae</name>
    <dbReference type="NCBI Taxonomy" id="1124239"/>
    <lineage>
        <taxon>Bacteria</taxon>
        <taxon>Bacillati</taxon>
        <taxon>Actinomycetota</taxon>
        <taxon>Actinomycetes</taxon>
        <taxon>Kitasatosporales</taxon>
        <taxon>Streptomycetaceae</taxon>
        <taxon>Streptomyces</taxon>
    </lineage>
</organism>
<keyword evidence="2" id="KW-1185">Reference proteome</keyword>
<reference evidence="2" key="1">
    <citation type="journal article" date="2019" name="Int. J. Syst. Evol. Microbiol.">
        <title>The Global Catalogue of Microorganisms (GCM) 10K type strain sequencing project: providing services to taxonomists for standard genome sequencing and annotation.</title>
        <authorList>
            <consortium name="The Broad Institute Genomics Platform"/>
            <consortium name="The Broad Institute Genome Sequencing Center for Infectious Disease"/>
            <person name="Wu L."/>
            <person name="Ma J."/>
        </authorList>
    </citation>
    <scope>NUCLEOTIDE SEQUENCE [LARGE SCALE GENOMIC DNA]</scope>
    <source>
        <strain evidence="2">JCM 30846</strain>
    </source>
</reference>
<evidence type="ECO:0000313" key="1">
    <source>
        <dbReference type="EMBL" id="GAA3724220.1"/>
    </source>
</evidence>
<protein>
    <submittedName>
        <fullName evidence="1">Uncharacterized protein</fullName>
    </submittedName>
</protein>
<dbReference type="RefSeq" id="WP_345644831.1">
    <property type="nucleotide sequence ID" value="NZ_BAABEP010000011.1"/>
</dbReference>
<evidence type="ECO:0000313" key="2">
    <source>
        <dbReference type="Proteomes" id="UP001499884"/>
    </source>
</evidence>
<sequence length="63" mass="6621">MSSSPAPAPSSGFLTVPWTPVVNAGLPPQHPGDGTRPVATVGWLPKLGTEYYPYEPVPQPGKH</sequence>
<proteinExistence type="predicted"/>
<dbReference type="Proteomes" id="UP001499884">
    <property type="component" value="Unassembled WGS sequence"/>
</dbReference>
<gene>
    <name evidence="1" type="ORF">GCM10023082_22880</name>
</gene>
<name>A0ABP7EU79_9ACTN</name>
<accession>A0ABP7EU79</accession>
<comment type="caution">
    <text evidence="1">The sequence shown here is derived from an EMBL/GenBank/DDBJ whole genome shotgun (WGS) entry which is preliminary data.</text>
</comment>
<dbReference type="EMBL" id="BAABEP010000011">
    <property type="protein sequence ID" value="GAA3724220.1"/>
    <property type="molecule type" value="Genomic_DNA"/>
</dbReference>